<accession>A0A7Y0U2S0</accession>
<name>A0A7Y0U2S0_9ACTO</name>
<protein>
    <submittedName>
        <fullName evidence="1">Uncharacterized protein</fullName>
    </submittedName>
</protein>
<comment type="caution">
    <text evidence="1">The sequence shown here is derived from an EMBL/GenBank/DDBJ whole genome shotgun (WGS) entry which is preliminary data.</text>
</comment>
<sequence length="71" mass="7983">MHQLRQYRNLAAFSALMARFDVLRLLNRAKRPNQELNRLHCPVFSGCVVNLLFGVPNSSGFAASPNQAQNL</sequence>
<dbReference type="EMBL" id="JABCUR010000006">
    <property type="protein sequence ID" value="NMW65398.1"/>
    <property type="molecule type" value="Genomic_DNA"/>
</dbReference>
<dbReference type="Proteomes" id="UP000578252">
    <property type="component" value="Unassembled WGS sequence"/>
</dbReference>
<evidence type="ECO:0000313" key="1">
    <source>
        <dbReference type="EMBL" id="NMW65398.1"/>
    </source>
</evidence>
<dbReference type="AlphaFoldDB" id="A0A7Y0U2S0"/>
<gene>
    <name evidence="1" type="ORF">HHJ78_07620</name>
</gene>
<organism evidence="1 2">
    <name type="scientific">Mobiluncus mulieris</name>
    <dbReference type="NCBI Taxonomy" id="2052"/>
    <lineage>
        <taxon>Bacteria</taxon>
        <taxon>Bacillati</taxon>
        <taxon>Actinomycetota</taxon>
        <taxon>Actinomycetes</taxon>
        <taxon>Actinomycetales</taxon>
        <taxon>Actinomycetaceae</taxon>
        <taxon>Mobiluncus</taxon>
    </lineage>
</organism>
<evidence type="ECO:0000313" key="2">
    <source>
        <dbReference type="Proteomes" id="UP000578252"/>
    </source>
</evidence>
<proteinExistence type="predicted"/>
<reference evidence="1 2" key="1">
    <citation type="submission" date="2020-04" db="EMBL/GenBank/DDBJ databases">
        <title>Antimicrobial susceptibility and clonality of vaginal-derived multi-drug resistant Mobiluncus isolates in China.</title>
        <authorList>
            <person name="Zhang X."/>
        </authorList>
    </citation>
    <scope>NUCLEOTIDE SEQUENCE [LARGE SCALE GENOMIC DNA]</scope>
    <source>
        <strain evidence="1 2">13</strain>
    </source>
</reference>